<protein>
    <submittedName>
        <fullName evidence="1">Uncharacterized protein</fullName>
    </submittedName>
</protein>
<evidence type="ECO:0000313" key="1">
    <source>
        <dbReference type="EMBL" id="KAI4378323.1"/>
    </source>
</evidence>
<name>A0ACB9RIJ9_9MYRT</name>
<comment type="caution">
    <text evidence="1">The sequence shown here is derived from an EMBL/GenBank/DDBJ whole genome shotgun (WGS) entry which is preliminary data.</text>
</comment>
<dbReference type="EMBL" id="CM042883">
    <property type="protein sequence ID" value="KAI4378323.1"/>
    <property type="molecule type" value="Genomic_DNA"/>
</dbReference>
<gene>
    <name evidence="1" type="ORF">MLD38_015814</name>
</gene>
<proteinExistence type="predicted"/>
<dbReference type="Proteomes" id="UP001057402">
    <property type="component" value="Chromosome 4"/>
</dbReference>
<keyword evidence="2" id="KW-1185">Reference proteome</keyword>
<accession>A0ACB9RIJ9</accession>
<evidence type="ECO:0000313" key="2">
    <source>
        <dbReference type="Proteomes" id="UP001057402"/>
    </source>
</evidence>
<reference evidence="2" key="1">
    <citation type="journal article" date="2023" name="Front. Plant Sci.">
        <title>Chromosomal-level genome assembly of Melastoma candidum provides insights into trichome evolution.</title>
        <authorList>
            <person name="Zhong Y."/>
            <person name="Wu W."/>
            <person name="Sun C."/>
            <person name="Zou P."/>
            <person name="Liu Y."/>
            <person name="Dai S."/>
            <person name="Zhou R."/>
        </authorList>
    </citation>
    <scope>NUCLEOTIDE SEQUENCE [LARGE SCALE GENOMIC DNA]</scope>
</reference>
<organism evidence="1 2">
    <name type="scientific">Melastoma candidum</name>
    <dbReference type="NCBI Taxonomy" id="119954"/>
    <lineage>
        <taxon>Eukaryota</taxon>
        <taxon>Viridiplantae</taxon>
        <taxon>Streptophyta</taxon>
        <taxon>Embryophyta</taxon>
        <taxon>Tracheophyta</taxon>
        <taxon>Spermatophyta</taxon>
        <taxon>Magnoliopsida</taxon>
        <taxon>eudicotyledons</taxon>
        <taxon>Gunneridae</taxon>
        <taxon>Pentapetalae</taxon>
        <taxon>rosids</taxon>
        <taxon>malvids</taxon>
        <taxon>Myrtales</taxon>
        <taxon>Melastomataceae</taxon>
        <taxon>Melastomatoideae</taxon>
        <taxon>Melastomateae</taxon>
        <taxon>Melastoma</taxon>
    </lineage>
</organism>
<sequence>MGCVYSKGSAVNDSRENMKGEGLSSSRRLRELKNSRLDSSRGASGYGLKDKVSDVDVMLIDRKVNGSVRLCDDPLQKSGDDLGRFEKQRREKGEEGVVAAYESIRRVPKATEGEQVAAGWPTWLSAAAGEAVRGWLPRRADTFEKLDKIGQGTYSSVYRARDVVSNKIVALKRVRFDNLDPESVKFMAREILYLRRLDHPNIIKLEGLITSRMSCSLYLVFEYMEHDLTGLASRPGLKFTEPQIKCYMKQLLSGLDHCHRHGILHRDIKGSNLLIDNNGILKIADFGLASAFDPNRTVPLTSRVVTLWYRPPELLLGATHYGSEVDLWSSGCILGELYTGKPILPGKTEVEQLHKIFKLCGSPSDDDWLHLPHATMFKPPHPYRRCVTEMFKELPPAAVGLIETLLSVDPTKRGTSALALRSEFFTTSPLPCDPSSLPKCPPSKEIDMKLREEEARRKAAAGGNGDLGNKGARKGWSSFVDNAETVQVKQSTSHSRDKTVSGFLVAPPKQPFTSKETRRDGVSEYHFRPSHSGPLVPGSTYVKATRPLAHPSTAWKNANLSSRSGNVGSRTSLAGDSRGKSGPLYQDSSNLATGRFSGPIRDTETARRYDNRPYTGMKFDSRAMDDEAATRREQNPYVVKPGGNKVYVSGPLLVPSNNVEQLLKEHDRRIQDYARRAKMDRARFDRDRD</sequence>